<evidence type="ECO:0000313" key="3">
    <source>
        <dbReference type="Proteomes" id="UP000886998"/>
    </source>
</evidence>
<accession>A0A8X6XEJ8</accession>
<dbReference type="Proteomes" id="UP000886998">
    <property type="component" value="Unassembled WGS sequence"/>
</dbReference>
<organism evidence="2 3">
    <name type="scientific">Trichonephila inaurata madagascariensis</name>
    <dbReference type="NCBI Taxonomy" id="2747483"/>
    <lineage>
        <taxon>Eukaryota</taxon>
        <taxon>Metazoa</taxon>
        <taxon>Ecdysozoa</taxon>
        <taxon>Arthropoda</taxon>
        <taxon>Chelicerata</taxon>
        <taxon>Arachnida</taxon>
        <taxon>Araneae</taxon>
        <taxon>Araneomorphae</taxon>
        <taxon>Entelegynae</taxon>
        <taxon>Araneoidea</taxon>
        <taxon>Nephilidae</taxon>
        <taxon>Trichonephila</taxon>
        <taxon>Trichonephila inaurata</taxon>
    </lineage>
</organism>
<protein>
    <recommendedName>
        <fullName evidence="4">Secreted protein</fullName>
    </recommendedName>
</protein>
<reference evidence="2" key="1">
    <citation type="submission" date="2020-08" db="EMBL/GenBank/DDBJ databases">
        <title>Multicomponent nature underlies the extraordinary mechanical properties of spider dragline silk.</title>
        <authorList>
            <person name="Kono N."/>
            <person name="Nakamura H."/>
            <person name="Mori M."/>
            <person name="Yoshida Y."/>
            <person name="Ohtoshi R."/>
            <person name="Malay A.D."/>
            <person name="Moran D.A.P."/>
            <person name="Tomita M."/>
            <person name="Numata K."/>
            <person name="Arakawa K."/>
        </authorList>
    </citation>
    <scope>NUCLEOTIDE SEQUENCE</scope>
</reference>
<comment type="caution">
    <text evidence="2">The sequence shown here is derived from an EMBL/GenBank/DDBJ whole genome shotgun (WGS) entry which is preliminary data.</text>
</comment>
<feature type="chain" id="PRO_5036468610" description="Secreted protein" evidence="1">
    <location>
        <begin position="22"/>
        <end position="129"/>
    </location>
</feature>
<evidence type="ECO:0008006" key="4">
    <source>
        <dbReference type="Google" id="ProtNLM"/>
    </source>
</evidence>
<evidence type="ECO:0000256" key="1">
    <source>
        <dbReference type="SAM" id="SignalP"/>
    </source>
</evidence>
<sequence>MYVVSIQVLLGTIFLAEGISAQSANDIFLSIINCVAQSEDQVLCDDFLECNTKLAQPFVVADANCTETFTPEGPGKCTKGQELYRNEATRLILNECVMSLITEKLTDEQEEEMKTYMECVKDVGGRCLK</sequence>
<dbReference type="AlphaFoldDB" id="A0A8X6XEJ8"/>
<keyword evidence="1" id="KW-0732">Signal</keyword>
<feature type="signal peptide" evidence="1">
    <location>
        <begin position="1"/>
        <end position="21"/>
    </location>
</feature>
<name>A0A8X6XEJ8_9ARAC</name>
<gene>
    <name evidence="2" type="ORF">TNIN_282091</name>
</gene>
<evidence type="ECO:0000313" key="2">
    <source>
        <dbReference type="EMBL" id="GFY52328.1"/>
    </source>
</evidence>
<dbReference type="OrthoDB" id="6424365at2759"/>
<dbReference type="EMBL" id="BMAV01008634">
    <property type="protein sequence ID" value="GFY52328.1"/>
    <property type="molecule type" value="Genomic_DNA"/>
</dbReference>
<keyword evidence="3" id="KW-1185">Reference proteome</keyword>
<proteinExistence type="predicted"/>